<name>A0A419HJD5_9PSEU</name>
<gene>
    <name evidence="1" type="ORF">D5S19_30980</name>
</gene>
<protein>
    <recommendedName>
        <fullName evidence="3">3-hydroxyacyl-ACP dehydratase</fullName>
    </recommendedName>
</protein>
<dbReference type="AlphaFoldDB" id="A0A419HJD5"/>
<dbReference type="EMBL" id="QZFV01000153">
    <property type="protein sequence ID" value="RJQ75851.1"/>
    <property type="molecule type" value="Genomic_DNA"/>
</dbReference>
<evidence type="ECO:0008006" key="3">
    <source>
        <dbReference type="Google" id="ProtNLM"/>
    </source>
</evidence>
<proteinExistence type="predicted"/>
<dbReference type="SUPFAM" id="SSF54637">
    <property type="entry name" value="Thioesterase/thiol ester dehydrase-isomerase"/>
    <property type="match status" value="1"/>
</dbReference>
<reference evidence="1 2" key="1">
    <citation type="submission" date="2018-09" db="EMBL/GenBank/DDBJ databases">
        <title>YIM PH 21725 draft genome.</title>
        <authorList>
            <person name="Miao C."/>
        </authorList>
    </citation>
    <scope>NUCLEOTIDE SEQUENCE [LARGE SCALE GENOMIC DNA]</scope>
    <source>
        <strain evidence="2">YIM PH21725</strain>
    </source>
</reference>
<evidence type="ECO:0000313" key="2">
    <source>
        <dbReference type="Proteomes" id="UP000285112"/>
    </source>
</evidence>
<sequence length="159" mass="16973">MDRLRRSVVSVTAQWTYARPIDGADRISTHPEGSELVIEAVKTVRAGDPYLNGHFPGTTLYPAVFLLDGIRQAVGGELHRAPALGTHLGAADALGDWLELGQVVSVRVLRPMLEGDQLCLHIRVSAAGPGALRAALGCRRDDGTDVAKMTVELVRGGRS</sequence>
<dbReference type="Pfam" id="PF07977">
    <property type="entry name" value="FabA"/>
    <property type="match status" value="1"/>
</dbReference>
<comment type="caution">
    <text evidence="1">The sequence shown here is derived from an EMBL/GenBank/DDBJ whole genome shotgun (WGS) entry which is preliminary data.</text>
</comment>
<keyword evidence="2" id="KW-1185">Reference proteome</keyword>
<dbReference type="Proteomes" id="UP000285112">
    <property type="component" value="Unassembled WGS sequence"/>
</dbReference>
<dbReference type="Gene3D" id="3.10.129.10">
    <property type="entry name" value="Hotdog Thioesterase"/>
    <property type="match status" value="1"/>
</dbReference>
<evidence type="ECO:0000313" key="1">
    <source>
        <dbReference type="EMBL" id="RJQ75851.1"/>
    </source>
</evidence>
<dbReference type="InterPro" id="IPR029069">
    <property type="entry name" value="HotDog_dom_sf"/>
</dbReference>
<organism evidence="1 2">
    <name type="scientific">Amycolatopsis panacis</name>
    <dbReference type="NCBI Taxonomy" id="2340917"/>
    <lineage>
        <taxon>Bacteria</taxon>
        <taxon>Bacillati</taxon>
        <taxon>Actinomycetota</taxon>
        <taxon>Actinomycetes</taxon>
        <taxon>Pseudonocardiales</taxon>
        <taxon>Pseudonocardiaceae</taxon>
        <taxon>Amycolatopsis</taxon>
    </lineage>
</organism>
<accession>A0A419HJD5</accession>
<dbReference type="InterPro" id="IPR013114">
    <property type="entry name" value="FabA_FabZ"/>
</dbReference>